<name>A0A3A9J9I1_9PROT</name>
<evidence type="ECO:0000313" key="2">
    <source>
        <dbReference type="EMBL" id="RMI27049.1"/>
    </source>
</evidence>
<dbReference type="AlphaFoldDB" id="A0A3A9J9I1"/>
<dbReference type="EMBL" id="RFLX01000001">
    <property type="protein sequence ID" value="RMI27049.1"/>
    <property type="molecule type" value="Genomic_DNA"/>
</dbReference>
<dbReference type="Pfam" id="PF09939">
    <property type="entry name" value="DUF2171"/>
    <property type="match status" value="1"/>
</dbReference>
<dbReference type="OrthoDB" id="7276277at2"/>
<dbReference type="RefSeq" id="WP_120639363.1">
    <property type="nucleotide sequence ID" value="NZ_RAQU01000106.1"/>
</dbReference>
<dbReference type="Proteomes" id="UP000278036">
    <property type="component" value="Unassembled WGS sequence"/>
</dbReference>
<accession>A0A3A9J9I1</accession>
<dbReference type="InParanoid" id="A0A3A9J9I1"/>
<dbReference type="InterPro" id="IPR018684">
    <property type="entry name" value="DUF2171"/>
</dbReference>
<organism evidence="1 4">
    <name type="scientific">Teichococcus wenyumeiae</name>
    <dbReference type="NCBI Taxonomy" id="2478470"/>
    <lineage>
        <taxon>Bacteria</taxon>
        <taxon>Pseudomonadati</taxon>
        <taxon>Pseudomonadota</taxon>
        <taxon>Alphaproteobacteria</taxon>
        <taxon>Acetobacterales</taxon>
        <taxon>Roseomonadaceae</taxon>
        <taxon>Roseomonas</taxon>
    </lineage>
</organism>
<protein>
    <submittedName>
        <fullName evidence="1">DUF2171 domain-containing protein</fullName>
    </submittedName>
</protein>
<sequence length="82" mass="9178">MVDTTLIREHMPVVDCNGQPIGTVDHLDAGRLKLTRDEQGRHHYLPLSEVSMVDEEKITAQLTRDEALRLMQGGAQGEHTES</sequence>
<dbReference type="Proteomes" id="UP000274097">
    <property type="component" value="Unassembled WGS sequence"/>
</dbReference>
<reference evidence="1 4" key="1">
    <citation type="submission" date="2018-09" db="EMBL/GenBank/DDBJ databases">
        <title>Roseomonas sp. nov., isolated from feces of Tibetan antelopes in the Qinghai-Tibet plateau, China.</title>
        <authorList>
            <person name="Tian Z."/>
        </authorList>
    </citation>
    <scope>NUCLEOTIDE SEQUENCE [LARGE SCALE GENOMIC DNA]</scope>
    <source>
        <strain evidence="2 3">Z23</strain>
        <strain evidence="1 4">Z24</strain>
    </source>
</reference>
<proteinExistence type="predicted"/>
<evidence type="ECO:0000313" key="4">
    <source>
        <dbReference type="Proteomes" id="UP000278036"/>
    </source>
</evidence>
<comment type="caution">
    <text evidence="1">The sequence shown here is derived from an EMBL/GenBank/DDBJ whole genome shotgun (WGS) entry which is preliminary data.</text>
</comment>
<dbReference type="EMBL" id="RAQU01000106">
    <property type="protein sequence ID" value="RKK03082.1"/>
    <property type="molecule type" value="Genomic_DNA"/>
</dbReference>
<evidence type="ECO:0000313" key="3">
    <source>
        <dbReference type="Proteomes" id="UP000274097"/>
    </source>
</evidence>
<evidence type="ECO:0000313" key="1">
    <source>
        <dbReference type="EMBL" id="RKK03082.1"/>
    </source>
</evidence>
<gene>
    <name evidence="1" type="ORF">D6Z83_16415</name>
    <name evidence="2" type="ORF">EBE87_01315</name>
</gene>
<keyword evidence="3" id="KW-1185">Reference proteome</keyword>